<dbReference type="Pfam" id="PF06087">
    <property type="entry name" value="Tyr-DNA_phospho"/>
    <property type="match status" value="1"/>
</dbReference>
<dbReference type="CDD" id="cd09122">
    <property type="entry name" value="PLDc_Tdp1_1"/>
    <property type="match status" value="1"/>
</dbReference>
<organism evidence="4">
    <name type="scientific">Absidia glauca</name>
    <name type="common">Pin mould</name>
    <dbReference type="NCBI Taxonomy" id="4829"/>
    <lineage>
        <taxon>Eukaryota</taxon>
        <taxon>Fungi</taxon>
        <taxon>Fungi incertae sedis</taxon>
        <taxon>Mucoromycota</taxon>
        <taxon>Mucoromycotina</taxon>
        <taxon>Mucoromycetes</taxon>
        <taxon>Mucorales</taxon>
        <taxon>Cunninghamellaceae</taxon>
        <taxon>Absidia</taxon>
    </lineage>
</organism>
<dbReference type="AlphaFoldDB" id="A0A163K759"/>
<dbReference type="OrthoDB" id="47785at2759"/>
<gene>
    <name evidence="4" type="primary">ABSGL_10719.1 scaffold 12033</name>
</gene>
<keyword evidence="5" id="KW-1185">Reference proteome</keyword>
<feature type="region of interest" description="Disordered" evidence="3">
    <location>
        <begin position="95"/>
        <end position="122"/>
    </location>
</feature>
<proteinExistence type="predicted"/>
<reference evidence="4" key="1">
    <citation type="submission" date="2016-04" db="EMBL/GenBank/DDBJ databases">
        <authorList>
            <person name="Evans L.H."/>
            <person name="Alamgir A."/>
            <person name="Owens N."/>
            <person name="Weber N.D."/>
            <person name="Virtaneva K."/>
            <person name="Barbian K."/>
            <person name="Babar A."/>
            <person name="Rosenke K."/>
        </authorList>
    </citation>
    <scope>NUCLEOTIDE SEQUENCE [LARGE SCALE GENOMIC DNA]</scope>
    <source>
        <strain evidence="4">CBS 101.48</strain>
    </source>
</reference>
<dbReference type="STRING" id="4829.A0A163K759"/>
<evidence type="ECO:0000256" key="1">
    <source>
        <dbReference type="PIRSR" id="PIRSR610347-1"/>
    </source>
</evidence>
<dbReference type="Pfam" id="PF02809">
    <property type="entry name" value="UIM"/>
    <property type="match status" value="2"/>
</dbReference>
<dbReference type="InterPro" id="IPR003903">
    <property type="entry name" value="UIM_dom"/>
</dbReference>
<dbReference type="PROSITE" id="PS50330">
    <property type="entry name" value="UIM"/>
    <property type="match status" value="1"/>
</dbReference>
<dbReference type="SMART" id="SM00726">
    <property type="entry name" value="UIM"/>
    <property type="match status" value="2"/>
</dbReference>
<dbReference type="InterPro" id="IPR010347">
    <property type="entry name" value="Tdp1"/>
</dbReference>
<name>A0A163K759_ABSGL</name>
<sequence>MNPHNDKQPYVIDSETDDDDDDLSRAIALSLQDMDQQQGSQSTAPPQQYEQQLDRHAQEQDDMKLALALSLGKTVDQLTARDILTMGAMDSTAFITNDTQRKRPRSMDDTTGSAKKPNTTTPSFTKYWNGTVKLTHIPGFFGPSFIRFEDIVQKTQLKKACVTAFVWSQDFLDEHFPKDVNMCIVSHGRPPCRVQRGPTRLHIMPPLKDDRFGCFHMKLMLLFHQDSLRVVIGSANLERYDYNDLENVVFIQDFPKKAGSLSNGASSDLPPFAKDLCNLLDEMHVPQSVKDELTNYDFALAKAHIVASVSGVFEGQDNYRKYGHTRLADIVADLGANDPSKKPKVEMQTSSLGALSKSYLQELYTSFCGMHPHADNKPVKKKTDDPLPPIDIIYPTLDTVNASRLGPPVSTTTGHTDAKLIRTILLFIGGWHHLPESQNMDEIDISKTGPV</sequence>
<dbReference type="GO" id="GO:0005634">
    <property type="term" value="C:nucleus"/>
    <property type="evidence" value="ECO:0007669"/>
    <property type="project" value="InterPro"/>
</dbReference>
<accession>A0A163K759</accession>
<evidence type="ECO:0008006" key="6">
    <source>
        <dbReference type="Google" id="ProtNLM"/>
    </source>
</evidence>
<feature type="compositionally biased region" description="Basic and acidic residues" evidence="3">
    <location>
        <begin position="99"/>
        <end position="108"/>
    </location>
</feature>
<dbReference type="Gene3D" id="6.10.140.100">
    <property type="match status" value="1"/>
</dbReference>
<dbReference type="EMBL" id="LT554417">
    <property type="protein sequence ID" value="SAM04853.1"/>
    <property type="molecule type" value="Genomic_DNA"/>
</dbReference>
<dbReference type="OMA" id="HTTHENL"/>
<feature type="active site" description="Nucleophile" evidence="1">
    <location>
        <position position="216"/>
    </location>
</feature>
<feature type="region of interest" description="Disordered" evidence="3">
    <location>
        <begin position="1"/>
        <end position="58"/>
    </location>
</feature>
<dbReference type="InParanoid" id="A0A163K759"/>
<dbReference type="Proteomes" id="UP000078561">
    <property type="component" value="Unassembled WGS sequence"/>
</dbReference>
<dbReference type="PANTHER" id="PTHR12415">
    <property type="entry name" value="TYROSYL-DNA PHOSPHODIESTERASE 1"/>
    <property type="match status" value="1"/>
</dbReference>
<feature type="compositionally biased region" description="Polar residues" evidence="3">
    <location>
        <begin position="109"/>
        <end position="122"/>
    </location>
</feature>
<evidence type="ECO:0000313" key="4">
    <source>
        <dbReference type="EMBL" id="SAM04853.1"/>
    </source>
</evidence>
<dbReference type="SUPFAM" id="SSF56024">
    <property type="entry name" value="Phospholipase D/nuclease"/>
    <property type="match status" value="2"/>
</dbReference>
<protein>
    <recommendedName>
        <fullName evidence="6">PLD phosphodiesterase domain-containing protein</fullName>
    </recommendedName>
</protein>
<dbReference type="PANTHER" id="PTHR12415:SF3">
    <property type="entry name" value="OS04G0403400 PROTEIN"/>
    <property type="match status" value="1"/>
</dbReference>
<evidence type="ECO:0000256" key="2">
    <source>
        <dbReference type="PIRSR" id="PIRSR610347-2"/>
    </source>
</evidence>
<dbReference type="Gene3D" id="3.30.870.10">
    <property type="entry name" value="Endonuclease Chain A"/>
    <property type="match status" value="2"/>
</dbReference>
<evidence type="ECO:0000313" key="5">
    <source>
        <dbReference type="Proteomes" id="UP000078561"/>
    </source>
</evidence>
<dbReference type="GO" id="GO:0006281">
    <property type="term" value="P:DNA repair"/>
    <property type="evidence" value="ECO:0007669"/>
    <property type="project" value="InterPro"/>
</dbReference>
<dbReference type="GO" id="GO:0008081">
    <property type="term" value="F:phosphoric diester hydrolase activity"/>
    <property type="evidence" value="ECO:0007669"/>
    <property type="project" value="InterPro"/>
</dbReference>
<evidence type="ECO:0000256" key="3">
    <source>
        <dbReference type="SAM" id="MobiDB-lite"/>
    </source>
</evidence>
<feature type="compositionally biased region" description="Polar residues" evidence="3">
    <location>
        <begin position="33"/>
        <end position="51"/>
    </location>
</feature>
<feature type="binding site" evidence="2">
    <location>
        <position position="218"/>
    </location>
    <ligand>
        <name>substrate</name>
    </ligand>
</feature>